<keyword evidence="4" id="KW-1133">Transmembrane helix</keyword>
<dbReference type="Gene3D" id="3.40.720.10">
    <property type="entry name" value="Alkaline Phosphatase, subunit A"/>
    <property type="match status" value="2"/>
</dbReference>
<dbReference type="PANTHER" id="PTHR31956">
    <property type="entry name" value="NON-SPECIFIC PHOSPHOLIPASE C4-RELATED"/>
    <property type="match status" value="1"/>
</dbReference>
<feature type="region of interest" description="Disordered" evidence="3">
    <location>
        <begin position="570"/>
        <end position="593"/>
    </location>
</feature>
<gene>
    <name evidence="6" type="primary">plcC</name>
    <name evidence="6" type="ORF">GCM10011399_31950</name>
</gene>
<feature type="chain" id="PRO_5037087793" evidence="5">
    <location>
        <begin position="43"/>
        <end position="632"/>
    </location>
</feature>
<keyword evidence="7" id="KW-1185">Reference proteome</keyword>
<dbReference type="Pfam" id="PF04185">
    <property type="entry name" value="Phosphoesterase"/>
    <property type="match status" value="1"/>
</dbReference>
<dbReference type="Proteomes" id="UP000598775">
    <property type="component" value="Unassembled WGS sequence"/>
</dbReference>
<keyword evidence="5" id="KW-0732">Signal</keyword>
<accession>A0A917F1V5</accession>
<keyword evidence="4" id="KW-0472">Membrane</keyword>
<dbReference type="RefSeq" id="WP_188680028.1">
    <property type="nucleotide sequence ID" value="NZ_BMGP01000006.1"/>
</dbReference>
<name>A0A917F1V5_9MICO</name>
<dbReference type="PANTHER" id="PTHR31956:SF1">
    <property type="entry name" value="NON-SPECIFIC PHOSPHOLIPASE C1"/>
    <property type="match status" value="1"/>
</dbReference>
<protein>
    <submittedName>
        <fullName evidence="6">Phospholipase C</fullName>
    </submittedName>
</protein>
<feature type="transmembrane region" description="Helical" evidence="4">
    <location>
        <begin position="604"/>
        <end position="624"/>
    </location>
</feature>
<sequence length="632" mass="66113">MTGTTQSRTRGGRRRRAAYAASAFLAIAGATVISVSATSAFAATGSGDNSGVTATPIQHVVVIFDENISYDHYFGTYPNAVNAPGETPFTAASATPTSNNYVSDPALLTANPNQYQPARLTPAQAVTCDQNHQYGAEQLAMDGGKMDQFVQYTAQGCNPGTTPVYDAPGLVMNYYDGNTVAGLWNYAQNYTMSDNAWESSFGPSTPGALNLIAGQTHGGQAVNSLTGAPTSSAYDIQSPDSSGVGTVINDPDPYYDDCSDNSTAKTTGGNATVQMQGKNIGDLLNAKNVTWGWFQGGFTPSTPATGTTPASCLGDTHANVNGATSIDYSPHHSPFQYYASTSNPHHLAPSSDDMIGKTDQANHQYDLSSFDTALASNNLPAVSFLKAPEYQDGHANYSDPVDEQHFLVKEINAIESSSAWPSTAIVINYDDSDGWYDHASPTILNGSTDTNVYSKGTPPVVYGDQPMCQSAPAAAGGYLDRCGPGPRLPLLVISPWTKQNNIDHSAIEQTSITQFIEQNWSTGSLGDGSFDTRAGSLNPLFDFTNPQQRAVLLNENGTVGSVVPVTVTVPTTPTSTPTATPSSSGSSTPVAAGGSHLASTGLNVAVPIGGAALLVAAGVIVFVVRRRRHVAE</sequence>
<evidence type="ECO:0000256" key="1">
    <source>
        <dbReference type="ARBA" id="ARBA00022801"/>
    </source>
</evidence>
<dbReference type="InterPro" id="IPR007312">
    <property type="entry name" value="Phosphoesterase"/>
</dbReference>
<dbReference type="AlphaFoldDB" id="A0A917F1V5"/>
<dbReference type="EMBL" id="BMGP01000006">
    <property type="protein sequence ID" value="GGF36641.1"/>
    <property type="molecule type" value="Genomic_DNA"/>
</dbReference>
<keyword evidence="1" id="KW-0378">Hydrolase</keyword>
<evidence type="ECO:0000313" key="7">
    <source>
        <dbReference type="Proteomes" id="UP000598775"/>
    </source>
</evidence>
<reference evidence="6 7" key="1">
    <citation type="journal article" date="2014" name="Int. J. Syst. Evol. Microbiol.">
        <title>Complete genome sequence of Corynebacterium casei LMG S-19264T (=DSM 44701T), isolated from a smear-ripened cheese.</title>
        <authorList>
            <consortium name="US DOE Joint Genome Institute (JGI-PGF)"/>
            <person name="Walter F."/>
            <person name="Albersmeier A."/>
            <person name="Kalinowski J."/>
            <person name="Ruckert C."/>
        </authorList>
    </citation>
    <scope>NUCLEOTIDE SEQUENCE [LARGE SCALE GENOMIC DNA]</scope>
    <source>
        <strain evidence="6 7">CGMCC 1.12976</strain>
    </source>
</reference>
<comment type="caution">
    <text evidence="6">The sequence shown here is derived from an EMBL/GenBank/DDBJ whole genome shotgun (WGS) entry which is preliminary data.</text>
</comment>
<dbReference type="CDD" id="cd16013">
    <property type="entry name" value="AcpA"/>
    <property type="match status" value="1"/>
</dbReference>
<keyword evidence="2" id="KW-0843">Virulence</keyword>
<feature type="signal peptide" evidence="5">
    <location>
        <begin position="1"/>
        <end position="42"/>
    </location>
</feature>
<proteinExistence type="predicted"/>
<evidence type="ECO:0000256" key="3">
    <source>
        <dbReference type="SAM" id="MobiDB-lite"/>
    </source>
</evidence>
<evidence type="ECO:0000256" key="2">
    <source>
        <dbReference type="ARBA" id="ARBA00023026"/>
    </source>
</evidence>
<keyword evidence="4" id="KW-0812">Transmembrane</keyword>
<dbReference type="InterPro" id="IPR017850">
    <property type="entry name" value="Alkaline_phosphatase_core_sf"/>
</dbReference>
<dbReference type="GO" id="GO:0042578">
    <property type="term" value="F:phosphoric ester hydrolase activity"/>
    <property type="evidence" value="ECO:0007669"/>
    <property type="project" value="UniProtKB-ARBA"/>
</dbReference>
<evidence type="ECO:0000313" key="6">
    <source>
        <dbReference type="EMBL" id="GGF36641.1"/>
    </source>
</evidence>
<evidence type="ECO:0000256" key="5">
    <source>
        <dbReference type="SAM" id="SignalP"/>
    </source>
</evidence>
<organism evidence="6 7">
    <name type="scientific">Subtercola lobariae</name>
    <dbReference type="NCBI Taxonomy" id="1588641"/>
    <lineage>
        <taxon>Bacteria</taxon>
        <taxon>Bacillati</taxon>
        <taxon>Actinomycetota</taxon>
        <taxon>Actinomycetes</taxon>
        <taxon>Micrococcales</taxon>
        <taxon>Microbacteriaceae</taxon>
        <taxon>Subtercola</taxon>
    </lineage>
</organism>
<evidence type="ECO:0000256" key="4">
    <source>
        <dbReference type="SAM" id="Phobius"/>
    </source>
</evidence>